<evidence type="ECO:0000313" key="2">
    <source>
        <dbReference type="EMBL" id="MCJ8238298.1"/>
    </source>
</evidence>
<evidence type="ECO:0000259" key="1">
    <source>
        <dbReference type="Pfam" id="PF16242"/>
    </source>
</evidence>
<dbReference type="InterPro" id="IPR012349">
    <property type="entry name" value="Split_barrel_FMN-bd"/>
</dbReference>
<gene>
    <name evidence="2" type="ORF">MKJ03_08155</name>
</gene>
<dbReference type="SUPFAM" id="SSF50475">
    <property type="entry name" value="FMN-binding split barrel"/>
    <property type="match status" value="1"/>
</dbReference>
<dbReference type="InterPro" id="IPR052917">
    <property type="entry name" value="Stress-Dev_Protein"/>
</dbReference>
<dbReference type="InterPro" id="IPR038725">
    <property type="entry name" value="YdaG_split_barrel_FMN-bd"/>
</dbReference>
<dbReference type="PANTHER" id="PTHR34818:SF1">
    <property type="entry name" value="PROTEIN BLI-3"/>
    <property type="match status" value="1"/>
</dbReference>
<sequence length="167" mass="18633">MASFSEARKNPVEQLWEEIDDVHAGMLGLVGSDQAMRPMAPQADRSTHTIWFFTKTDTDLVKALRPGSRAQFCLVGKDHDYHASLTGNLTVMKDQTKIDEYWNSVVAAWYEGGKSDPLLTMLALSLEEGEIWASTGSTVKFGWEIAKANLNPEKLPDVGVHRHVRFA</sequence>
<evidence type="ECO:0000313" key="3">
    <source>
        <dbReference type="Proteomes" id="UP001522662"/>
    </source>
</evidence>
<comment type="caution">
    <text evidence="2">The sequence shown here is derived from an EMBL/GenBank/DDBJ whole genome shotgun (WGS) entry which is preliminary data.</text>
</comment>
<reference evidence="2 3" key="1">
    <citation type="submission" date="2022-03" db="EMBL/GenBank/DDBJ databases">
        <title>Rhizobium SSM4.3 sp. nov., isolated from Sediment (Gouqi Island).</title>
        <authorList>
            <person name="Chen G."/>
        </authorList>
    </citation>
    <scope>NUCLEOTIDE SEQUENCE [LARGE SCALE GENOMIC DNA]</scope>
    <source>
        <strain evidence="2 3">SSM4.3</strain>
        <plasmid evidence="2">unnamed</plasmid>
    </source>
</reference>
<protein>
    <submittedName>
        <fullName evidence="2">Pyridoxamine 5'-phosphate oxidase family protein</fullName>
    </submittedName>
</protein>
<proteinExistence type="predicted"/>
<name>A0ABT0CYN7_9HYPH</name>
<dbReference type="EMBL" id="JALAYX010000002">
    <property type="protein sequence ID" value="MCJ8238298.1"/>
    <property type="molecule type" value="Genomic_DNA"/>
</dbReference>
<feature type="domain" description="General stress protein FMN-binding split barrel" evidence="1">
    <location>
        <begin position="11"/>
        <end position="154"/>
    </location>
</feature>
<dbReference type="Pfam" id="PF16242">
    <property type="entry name" value="Pyrid_ox_like"/>
    <property type="match status" value="1"/>
</dbReference>
<accession>A0ABT0CYN7</accession>
<dbReference type="PANTHER" id="PTHR34818">
    <property type="entry name" value="PROTEIN BLI-3"/>
    <property type="match status" value="1"/>
</dbReference>
<keyword evidence="3" id="KW-1185">Reference proteome</keyword>
<dbReference type="RefSeq" id="WP_229574498.1">
    <property type="nucleotide sequence ID" value="NZ_CP128477.1"/>
</dbReference>
<dbReference type="Proteomes" id="UP001522662">
    <property type="component" value="Unassembled WGS sequence"/>
</dbReference>
<keyword evidence="2" id="KW-0614">Plasmid</keyword>
<dbReference type="Gene3D" id="2.30.110.10">
    <property type="entry name" value="Electron Transport, Fmn-binding Protein, Chain A"/>
    <property type="match status" value="1"/>
</dbReference>
<geneLocation type="plasmid" evidence="2">
    <name>unnamed</name>
</geneLocation>
<organism evidence="2 3">
    <name type="scientific">Peteryoungia algae</name>
    <dbReference type="NCBI Taxonomy" id="2919917"/>
    <lineage>
        <taxon>Bacteria</taxon>
        <taxon>Pseudomonadati</taxon>
        <taxon>Pseudomonadota</taxon>
        <taxon>Alphaproteobacteria</taxon>
        <taxon>Hyphomicrobiales</taxon>
        <taxon>Rhizobiaceae</taxon>
        <taxon>Peteryoungia</taxon>
    </lineage>
</organism>